<dbReference type="EMBL" id="JAUYZG010000017">
    <property type="protein sequence ID" value="KAK2884302.1"/>
    <property type="molecule type" value="Genomic_DNA"/>
</dbReference>
<keyword evidence="2" id="KW-1185">Reference proteome</keyword>
<sequence length="132" mass="14999">MDSDLMGCEHWEWDWTEQINFPRLTKFSNWGNNYMRLMFIHELLKARHDLNWSAVRASHFRDSIVVCVQRGSSGRLCTCGKAARRLNSTPASLQPNGHELQTHTGDNQAAFHALVPLVQLSGASLNTQVRHA</sequence>
<dbReference type="AlphaFoldDB" id="A0AA88TG51"/>
<organism evidence="1 2">
    <name type="scientific">Cirrhinus molitorella</name>
    <name type="common">mud carp</name>
    <dbReference type="NCBI Taxonomy" id="172907"/>
    <lineage>
        <taxon>Eukaryota</taxon>
        <taxon>Metazoa</taxon>
        <taxon>Chordata</taxon>
        <taxon>Craniata</taxon>
        <taxon>Vertebrata</taxon>
        <taxon>Euteleostomi</taxon>
        <taxon>Actinopterygii</taxon>
        <taxon>Neopterygii</taxon>
        <taxon>Teleostei</taxon>
        <taxon>Ostariophysi</taxon>
        <taxon>Cypriniformes</taxon>
        <taxon>Cyprinidae</taxon>
        <taxon>Labeoninae</taxon>
        <taxon>Labeonini</taxon>
        <taxon>Cirrhinus</taxon>
    </lineage>
</organism>
<name>A0AA88TG51_9TELE</name>
<proteinExistence type="predicted"/>
<evidence type="ECO:0000313" key="2">
    <source>
        <dbReference type="Proteomes" id="UP001187343"/>
    </source>
</evidence>
<accession>A0AA88TG51</accession>
<reference evidence="1" key="1">
    <citation type="submission" date="2023-08" db="EMBL/GenBank/DDBJ databases">
        <title>Chromosome-level Genome Assembly of mud carp (Cirrhinus molitorella).</title>
        <authorList>
            <person name="Liu H."/>
        </authorList>
    </citation>
    <scope>NUCLEOTIDE SEQUENCE</scope>
    <source>
        <strain evidence="1">Prfri</strain>
        <tissue evidence="1">Muscle</tissue>
    </source>
</reference>
<gene>
    <name evidence="1" type="ORF">Q8A67_017939</name>
</gene>
<protein>
    <submittedName>
        <fullName evidence="1">Uncharacterized protein</fullName>
    </submittedName>
</protein>
<evidence type="ECO:0000313" key="1">
    <source>
        <dbReference type="EMBL" id="KAK2884302.1"/>
    </source>
</evidence>
<comment type="caution">
    <text evidence="1">The sequence shown here is derived from an EMBL/GenBank/DDBJ whole genome shotgun (WGS) entry which is preliminary data.</text>
</comment>
<dbReference type="Proteomes" id="UP001187343">
    <property type="component" value="Unassembled WGS sequence"/>
</dbReference>